<feature type="transmembrane region" description="Helical" evidence="6">
    <location>
        <begin position="6"/>
        <end position="36"/>
    </location>
</feature>
<protein>
    <recommendedName>
        <fullName evidence="6">Probable membrane transporter protein</fullName>
    </recommendedName>
</protein>
<gene>
    <name evidence="7" type="ORF">SCD92_05405</name>
</gene>
<feature type="transmembrane region" description="Helical" evidence="6">
    <location>
        <begin position="177"/>
        <end position="198"/>
    </location>
</feature>
<name>A0ABU4RV93_9GAMM</name>
<dbReference type="Pfam" id="PF01925">
    <property type="entry name" value="TauE"/>
    <property type="match status" value="1"/>
</dbReference>
<evidence type="ECO:0000256" key="5">
    <source>
        <dbReference type="ARBA" id="ARBA00023136"/>
    </source>
</evidence>
<dbReference type="InterPro" id="IPR002781">
    <property type="entry name" value="TM_pro_TauE-like"/>
</dbReference>
<dbReference type="Proteomes" id="UP001273505">
    <property type="component" value="Unassembled WGS sequence"/>
</dbReference>
<feature type="transmembrane region" description="Helical" evidence="6">
    <location>
        <begin position="244"/>
        <end position="263"/>
    </location>
</feature>
<keyword evidence="5 6" id="KW-0472">Membrane</keyword>
<dbReference type="EMBL" id="JAXAFO010000006">
    <property type="protein sequence ID" value="MDX6848787.1"/>
    <property type="molecule type" value="Genomic_DNA"/>
</dbReference>
<feature type="transmembrane region" description="Helical" evidence="6">
    <location>
        <begin position="81"/>
        <end position="101"/>
    </location>
</feature>
<sequence>MTLWLLSYLVLGAATGYMAGLLGIGGGGIMVPILVMLFSWQGVADEHLVHLALGTSMAAIVPTALASASAHHRRRSVDWRVAVTMTPGVLAGAFLATFIAAYIPSKPLAIFFAGFMTVIAGYMIWGRTPRPDRMLPHPAGLIGVGAGIGGVSSLVAIGGGSLTVPFLLWCNQSAQRAIGTSAALGIPIAFAGALGYIVNGWHVSTELPTLGFVVWPAVLVMASVSFMTAPLGAKLAHTLPVRRLKRIFALIMIALALKMLHGVW</sequence>
<comment type="similarity">
    <text evidence="2 6">Belongs to the 4-toluene sulfonate uptake permease (TSUP) (TC 2.A.102) family.</text>
</comment>
<dbReference type="RefSeq" id="WP_302724011.1">
    <property type="nucleotide sequence ID" value="NZ_JAULRU010000731.1"/>
</dbReference>
<feature type="transmembrane region" description="Helical" evidence="6">
    <location>
        <begin position="210"/>
        <end position="232"/>
    </location>
</feature>
<feature type="transmembrane region" description="Helical" evidence="6">
    <location>
        <begin position="48"/>
        <end position="69"/>
    </location>
</feature>
<evidence type="ECO:0000256" key="3">
    <source>
        <dbReference type="ARBA" id="ARBA00022692"/>
    </source>
</evidence>
<organism evidence="7 8">
    <name type="scientific">Gilvimarinus gilvus</name>
    <dbReference type="NCBI Taxonomy" id="3058038"/>
    <lineage>
        <taxon>Bacteria</taxon>
        <taxon>Pseudomonadati</taxon>
        <taxon>Pseudomonadota</taxon>
        <taxon>Gammaproteobacteria</taxon>
        <taxon>Cellvibrionales</taxon>
        <taxon>Cellvibrionaceae</taxon>
        <taxon>Gilvimarinus</taxon>
    </lineage>
</organism>
<reference evidence="7 8" key="1">
    <citation type="submission" date="2023-11" db="EMBL/GenBank/DDBJ databases">
        <title>Gilvimarinus fulvus sp. nov., isolated from the surface of Kelp.</title>
        <authorList>
            <person name="Sun Y.Y."/>
            <person name="Gong Y."/>
            <person name="Du Z.J."/>
        </authorList>
    </citation>
    <scope>NUCLEOTIDE SEQUENCE [LARGE SCALE GENOMIC DNA]</scope>
    <source>
        <strain evidence="7 8">SDUM040013</strain>
    </source>
</reference>
<comment type="subcellular location">
    <subcellularLocation>
        <location evidence="6">Cell membrane</location>
        <topology evidence="6">Multi-pass membrane protein</topology>
    </subcellularLocation>
    <subcellularLocation>
        <location evidence="1">Membrane</location>
        <topology evidence="1">Multi-pass membrane protein</topology>
    </subcellularLocation>
</comment>
<feature type="transmembrane region" description="Helical" evidence="6">
    <location>
        <begin position="108"/>
        <end position="125"/>
    </location>
</feature>
<evidence type="ECO:0000256" key="2">
    <source>
        <dbReference type="ARBA" id="ARBA00009142"/>
    </source>
</evidence>
<feature type="transmembrane region" description="Helical" evidence="6">
    <location>
        <begin position="145"/>
        <end position="170"/>
    </location>
</feature>
<keyword evidence="3 6" id="KW-0812">Transmembrane</keyword>
<keyword evidence="6" id="KW-1003">Cell membrane</keyword>
<evidence type="ECO:0000256" key="4">
    <source>
        <dbReference type="ARBA" id="ARBA00022989"/>
    </source>
</evidence>
<evidence type="ECO:0000256" key="1">
    <source>
        <dbReference type="ARBA" id="ARBA00004141"/>
    </source>
</evidence>
<evidence type="ECO:0000313" key="7">
    <source>
        <dbReference type="EMBL" id="MDX6848787.1"/>
    </source>
</evidence>
<keyword evidence="8" id="KW-1185">Reference proteome</keyword>
<dbReference type="PANTHER" id="PTHR43483:SF3">
    <property type="entry name" value="MEMBRANE TRANSPORTER PROTEIN HI_0806-RELATED"/>
    <property type="match status" value="1"/>
</dbReference>
<keyword evidence="4 6" id="KW-1133">Transmembrane helix</keyword>
<proteinExistence type="inferred from homology"/>
<accession>A0ABU4RV93</accession>
<evidence type="ECO:0000313" key="8">
    <source>
        <dbReference type="Proteomes" id="UP001273505"/>
    </source>
</evidence>
<comment type="caution">
    <text evidence="7">The sequence shown here is derived from an EMBL/GenBank/DDBJ whole genome shotgun (WGS) entry which is preliminary data.</text>
</comment>
<evidence type="ECO:0000256" key="6">
    <source>
        <dbReference type="RuleBase" id="RU363041"/>
    </source>
</evidence>
<dbReference type="PANTHER" id="PTHR43483">
    <property type="entry name" value="MEMBRANE TRANSPORTER PROTEIN HI_0806-RELATED"/>
    <property type="match status" value="1"/>
</dbReference>